<dbReference type="Proteomes" id="UP000515135">
    <property type="component" value="Unplaced"/>
</dbReference>
<name>A0A6P4Y4Z5_BRABE</name>
<dbReference type="OrthoDB" id="10029618at2759"/>
<sequence length="243" mass="27001">METKTRAVGQRDGGKERSSVRQERPGIWSVLASWFAEPVGVEVDHTESHATASQIAETTGRTDDRRDSVATPREATVAHQVEGDVKGTAGHSRGRAVRRATHSSRRVKQSASEKTTAGESRVRRKRQKRKADEVEGDSRPQPKRTAPAGPPPGTYRDPRLSRVALIYRDVVAGERVLVNYIPDDPCPWESPDSKKLSACQKGVTPSDVTFCSSYRQYQDFQTRSLLSQVASELTMWLDNQETV</sequence>
<dbReference type="GeneID" id="109466247"/>
<dbReference type="RefSeq" id="XP_019619478.1">
    <property type="nucleotide sequence ID" value="XM_019763919.1"/>
</dbReference>
<feature type="compositionally biased region" description="Basic and acidic residues" evidence="1">
    <location>
        <begin position="130"/>
        <end position="140"/>
    </location>
</feature>
<evidence type="ECO:0000313" key="2">
    <source>
        <dbReference type="Proteomes" id="UP000515135"/>
    </source>
</evidence>
<feature type="compositionally biased region" description="Polar residues" evidence="1">
    <location>
        <begin position="109"/>
        <end position="118"/>
    </location>
</feature>
<protein>
    <submittedName>
        <fullName evidence="3">Uncharacterized protein LOC109466247</fullName>
    </submittedName>
</protein>
<feature type="compositionally biased region" description="Polar residues" evidence="1">
    <location>
        <begin position="49"/>
        <end position="59"/>
    </location>
</feature>
<keyword evidence="2" id="KW-1185">Reference proteome</keyword>
<evidence type="ECO:0000313" key="3">
    <source>
        <dbReference type="RefSeq" id="XP_019619478.1"/>
    </source>
</evidence>
<dbReference type="AlphaFoldDB" id="A0A6P4Y4Z5"/>
<proteinExistence type="predicted"/>
<feature type="region of interest" description="Disordered" evidence="1">
    <location>
        <begin position="1"/>
        <end position="25"/>
    </location>
</feature>
<accession>A0A6P4Y4Z5</accession>
<reference evidence="3" key="1">
    <citation type="submission" date="2025-08" db="UniProtKB">
        <authorList>
            <consortium name="RefSeq"/>
        </authorList>
    </citation>
    <scope>IDENTIFICATION</scope>
    <source>
        <tissue evidence="3">Gonad</tissue>
    </source>
</reference>
<feature type="compositionally biased region" description="Basic residues" evidence="1">
    <location>
        <begin position="92"/>
        <end position="108"/>
    </location>
</feature>
<evidence type="ECO:0000256" key="1">
    <source>
        <dbReference type="SAM" id="MobiDB-lite"/>
    </source>
</evidence>
<feature type="compositionally biased region" description="Basic and acidic residues" evidence="1">
    <location>
        <begin position="12"/>
        <end position="24"/>
    </location>
</feature>
<gene>
    <name evidence="3" type="primary">LOC109466247</name>
</gene>
<organism evidence="2 3">
    <name type="scientific">Branchiostoma belcheri</name>
    <name type="common">Amphioxus</name>
    <dbReference type="NCBI Taxonomy" id="7741"/>
    <lineage>
        <taxon>Eukaryota</taxon>
        <taxon>Metazoa</taxon>
        <taxon>Chordata</taxon>
        <taxon>Cephalochordata</taxon>
        <taxon>Leptocardii</taxon>
        <taxon>Amphioxiformes</taxon>
        <taxon>Branchiostomatidae</taxon>
        <taxon>Branchiostoma</taxon>
    </lineage>
</organism>
<dbReference type="KEGG" id="bbel:109466247"/>
<feature type="region of interest" description="Disordered" evidence="1">
    <location>
        <begin position="44"/>
        <end position="160"/>
    </location>
</feature>